<feature type="non-terminal residue" evidence="1">
    <location>
        <position position="110"/>
    </location>
</feature>
<gene>
    <name evidence="1" type="ORF">AURDEDRAFT_29622</name>
</gene>
<dbReference type="OrthoDB" id="3211671at2759"/>
<keyword evidence="2" id="KW-1185">Reference proteome</keyword>
<accession>J0WLT9</accession>
<sequence>TTYLLTLPPDLKARGINPTFHASLLRPFHPNDDLRFPGRLGIELPGFRNTAEEWAVTELTDHYGRGRELLFEVRWNTGHVTWERLREVKHLAALQDYLQLMGVKTAKELP</sequence>
<dbReference type="AlphaFoldDB" id="J0WLT9"/>
<evidence type="ECO:0000313" key="1">
    <source>
        <dbReference type="EMBL" id="EJD33303.1"/>
    </source>
</evidence>
<organism evidence="1 2">
    <name type="scientific">Auricularia subglabra (strain TFB-10046 / SS5)</name>
    <name type="common">White-rot fungus</name>
    <name type="synonym">Auricularia delicata (strain TFB10046)</name>
    <dbReference type="NCBI Taxonomy" id="717982"/>
    <lineage>
        <taxon>Eukaryota</taxon>
        <taxon>Fungi</taxon>
        <taxon>Dikarya</taxon>
        <taxon>Basidiomycota</taxon>
        <taxon>Agaricomycotina</taxon>
        <taxon>Agaricomycetes</taxon>
        <taxon>Auriculariales</taxon>
        <taxon>Auriculariaceae</taxon>
        <taxon>Auricularia</taxon>
    </lineage>
</organism>
<dbReference type="Proteomes" id="UP000006514">
    <property type="component" value="Unassembled WGS sequence"/>
</dbReference>
<dbReference type="EMBL" id="JH688312">
    <property type="protein sequence ID" value="EJD33303.1"/>
    <property type="molecule type" value="Genomic_DNA"/>
</dbReference>
<dbReference type="InParanoid" id="J0WLT9"/>
<dbReference type="eggNOG" id="KOG0017">
    <property type="taxonomic scope" value="Eukaryota"/>
</dbReference>
<dbReference type="SUPFAM" id="SSF54160">
    <property type="entry name" value="Chromo domain-like"/>
    <property type="match status" value="1"/>
</dbReference>
<dbReference type="KEGG" id="adl:AURDEDRAFT_29622"/>
<reference evidence="2" key="1">
    <citation type="journal article" date="2012" name="Science">
        <title>The Paleozoic origin of enzymatic lignin decomposition reconstructed from 31 fungal genomes.</title>
        <authorList>
            <person name="Floudas D."/>
            <person name="Binder M."/>
            <person name="Riley R."/>
            <person name="Barry K."/>
            <person name="Blanchette R.A."/>
            <person name="Henrissat B."/>
            <person name="Martinez A.T."/>
            <person name="Otillar R."/>
            <person name="Spatafora J.W."/>
            <person name="Yadav J.S."/>
            <person name="Aerts A."/>
            <person name="Benoit I."/>
            <person name="Boyd A."/>
            <person name="Carlson A."/>
            <person name="Copeland A."/>
            <person name="Coutinho P.M."/>
            <person name="de Vries R.P."/>
            <person name="Ferreira P."/>
            <person name="Findley K."/>
            <person name="Foster B."/>
            <person name="Gaskell J."/>
            <person name="Glotzer D."/>
            <person name="Gorecki P."/>
            <person name="Heitman J."/>
            <person name="Hesse C."/>
            <person name="Hori C."/>
            <person name="Igarashi K."/>
            <person name="Jurgens J.A."/>
            <person name="Kallen N."/>
            <person name="Kersten P."/>
            <person name="Kohler A."/>
            <person name="Kuees U."/>
            <person name="Kumar T.K.A."/>
            <person name="Kuo A."/>
            <person name="LaButti K."/>
            <person name="Larrondo L.F."/>
            <person name="Lindquist E."/>
            <person name="Ling A."/>
            <person name="Lombard V."/>
            <person name="Lucas S."/>
            <person name="Lundell T."/>
            <person name="Martin R."/>
            <person name="McLaughlin D.J."/>
            <person name="Morgenstern I."/>
            <person name="Morin E."/>
            <person name="Murat C."/>
            <person name="Nagy L.G."/>
            <person name="Nolan M."/>
            <person name="Ohm R.A."/>
            <person name="Patyshakuliyeva A."/>
            <person name="Rokas A."/>
            <person name="Ruiz-Duenas F.J."/>
            <person name="Sabat G."/>
            <person name="Salamov A."/>
            <person name="Samejima M."/>
            <person name="Schmutz J."/>
            <person name="Slot J.C."/>
            <person name="St John F."/>
            <person name="Stenlid J."/>
            <person name="Sun H."/>
            <person name="Sun S."/>
            <person name="Syed K."/>
            <person name="Tsang A."/>
            <person name="Wiebenga A."/>
            <person name="Young D."/>
            <person name="Pisabarro A."/>
            <person name="Eastwood D.C."/>
            <person name="Martin F."/>
            <person name="Cullen D."/>
            <person name="Grigoriev I.V."/>
            <person name="Hibbett D.S."/>
        </authorList>
    </citation>
    <scope>NUCLEOTIDE SEQUENCE [LARGE SCALE GENOMIC DNA]</scope>
    <source>
        <strain evidence="2">TFB10046</strain>
    </source>
</reference>
<name>J0WLT9_AURST</name>
<dbReference type="InterPro" id="IPR016197">
    <property type="entry name" value="Chromo-like_dom_sf"/>
</dbReference>
<evidence type="ECO:0000313" key="2">
    <source>
        <dbReference type="Proteomes" id="UP000006514"/>
    </source>
</evidence>
<evidence type="ECO:0008006" key="3">
    <source>
        <dbReference type="Google" id="ProtNLM"/>
    </source>
</evidence>
<protein>
    <recommendedName>
        <fullName evidence="3">Chromo domain-containing protein</fullName>
    </recommendedName>
</protein>
<feature type="non-terminal residue" evidence="1">
    <location>
        <position position="1"/>
    </location>
</feature>
<proteinExistence type="predicted"/>